<protein>
    <submittedName>
        <fullName evidence="3">Uncharacterized protein</fullName>
    </submittedName>
</protein>
<feature type="region of interest" description="Disordered" evidence="2">
    <location>
        <begin position="1"/>
        <end position="80"/>
    </location>
</feature>
<feature type="compositionally biased region" description="Polar residues" evidence="2">
    <location>
        <begin position="1501"/>
        <end position="1513"/>
    </location>
</feature>
<feature type="compositionally biased region" description="Low complexity" evidence="2">
    <location>
        <begin position="222"/>
        <end position="240"/>
    </location>
</feature>
<evidence type="ECO:0000256" key="2">
    <source>
        <dbReference type="SAM" id="MobiDB-lite"/>
    </source>
</evidence>
<dbReference type="STRING" id="230819.A0A5C3LEQ9"/>
<feature type="region of interest" description="Disordered" evidence="2">
    <location>
        <begin position="744"/>
        <end position="815"/>
    </location>
</feature>
<feature type="region of interest" description="Disordered" evidence="2">
    <location>
        <begin position="101"/>
        <end position="121"/>
    </location>
</feature>
<reference evidence="3 4" key="1">
    <citation type="journal article" date="2019" name="Nat. Ecol. Evol.">
        <title>Megaphylogeny resolves global patterns of mushroom evolution.</title>
        <authorList>
            <person name="Varga T."/>
            <person name="Krizsan K."/>
            <person name="Foldi C."/>
            <person name="Dima B."/>
            <person name="Sanchez-Garcia M."/>
            <person name="Sanchez-Ramirez S."/>
            <person name="Szollosi G.J."/>
            <person name="Szarkandi J.G."/>
            <person name="Papp V."/>
            <person name="Albert L."/>
            <person name="Andreopoulos W."/>
            <person name="Angelini C."/>
            <person name="Antonin V."/>
            <person name="Barry K.W."/>
            <person name="Bougher N.L."/>
            <person name="Buchanan P."/>
            <person name="Buyck B."/>
            <person name="Bense V."/>
            <person name="Catcheside P."/>
            <person name="Chovatia M."/>
            <person name="Cooper J."/>
            <person name="Damon W."/>
            <person name="Desjardin D."/>
            <person name="Finy P."/>
            <person name="Geml J."/>
            <person name="Haridas S."/>
            <person name="Hughes K."/>
            <person name="Justo A."/>
            <person name="Karasinski D."/>
            <person name="Kautmanova I."/>
            <person name="Kiss B."/>
            <person name="Kocsube S."/>
            <person name="Kotiranta H."/>
            <person name="LaButti K.M."/>
            <person name="Lechner B.E."/>
            <person name="Liimatainen K."/>
            <person name="Lipzen A."/>
            <person name="Lukacs Z."/>
            <person name="Mihaltcheva S."/>
            <person name="Morgado L.N."/>
            <person name="Niskanen T."/>
            <person name="Noordeloos M.E."/>
            <person name="Ohm R.A."/>
            <person name="Ortiz-Santana B."/>
            <person name="Ovrebo C."/>
            <person name="Racz N."/>
            <person name="Riley R."/>
            <person name="Savchenko A."/>
            <person name="Shiryaev A."/>
            <person name="Soop K."/>
            <person name="Spirin V."/>
            <person name="Szebenyi C."/>
            <person name="Tomsovsky M."/>
            <person name="Tulloss R.E."/>
            <person name="Uehling J."/>
            <person name="Grigoriev I.V."/>
            <person name="Vagvolgyi C."/>
            <person name="Papp T."/>
            <person name="Martin F.M."/>
            <person name="Miettinen O."/>
            <person name="Hibbett D.S."/>
            <person name="Nagy L.G."/>
        </authorList>
    </citation>
    <scope>NUCLEOTIDE SEQUENCE [LARGE SCALE GENOMIC DNA]</scope>
    <source>
        <strain evidence="3 4">CBS 121175</strain>
    </source>
</reference>
<feature type="region of interest" description="Disordered" evidence="2">
    <location>
        <begin position="404"/>
        <end position="435"/>
    </location>
</feature>
<feature type="compositionally biased region" description="Low complexity" evidence="2">
    <location>
        <begin position="1182"/>
        <end position="1192"/>
    </location>
</feature>
<feature type="coiled-coil region" evidence="1">
    <location>
        <begin position="1344"/>
        <end position="1413"/>
    </location>
</feature>
<feature type="compositionally biased region" description="Basic and acidic residues" evidence="2">
    <location>
        <begin position="1313"/>
        <end position="1322"/>
    </location>
</feature>
<evidence type="ECO:0000256" key="1">
    <source>
        <dbReference type="SAM" id="Coils"/>
    </source>
</evidence>
<dbReference type="OrthoDB" id="3216045at2759"/>
<feature type="compositionally biased region" description="Polar residues" evidence="2">
    <location>
        <begin position="1"/>
        <end position="57"/>
    </location>
</feature>
<feature type="compositionally biased region" description="Low complexity" evidence="2">
    <location>
        <begin position="865"/>
        <end position="915"/>
    </location>
</feature>
<feature type="compositionally biased region" description="Basic and acidic residues" evidence="2">
    <location>
        <begin position="1227"/>
        <end position="1240"/>
    </location>
</feature>
<feature type="region of interest" description="Disordered" evidence="2">
    <location>
        <begin position="1037"/>
        <end position="1070"/>
    </location>
</feature>
<feature type="compositionally biased region" description="Low complexity" evidence="2">
    <location>
        <begin position="954"/>
        <end position="970"/>
    </location>
</feature>
<feature type="region of interest" description="Disordered" evidence="2">
    <location>
        <begin position="1105"/>
        <end position="1322"/>
    </location>
</feature>
<sequence>MAQRQHSTNYSSTFIPSQPKRNAFASASNTNLVSHSINTHNNYSVSPGRQSMGSYPTGSPALGVAASPQPPTAASTSNSGMSSFRALRSLLPFGANKDANANGAHATSSPGGTTRSSSFGFGSVRKSMSMARERKGSLTKGSGNGELAPVMAIERSRSDSQVVDPPIRRSASLSRLDYQPFEASTPPILRTPSPGVPLSLELSTIIEADSSGVSKHLHLLQPPGAGSSGSPSPTSPSGRSNAILDRLSDADTSLHVNPTELTKEVLDAMHATDAAQHWGTTSSAAPVIIDADSYDADNSFALDNVEPTLAALLSPNSLTRKQGKEISSQIPVRKASSPVTTPTTPRFPPSSPTTPNGMSFNGRIGSNPSSPSALPAVPTSTPAPKRTLLSASAVTPLPAIGFNPTASSSLSASTGKHFNATEGGRRHVPSPSLPSGVGLGIGIGKGKPPPRTSLRNFLLGVSKNGGTPGDGDTTISNDSGGVSMMSFATPTPITRTAIALASTSTSTATTSTSRAISATPLSKHSNLPRIALSLSSPPSPTRTQMQHANCGPVGRASLDSRPGAYTYVPKGSSALSSASTLGVGGSSTSDRERSALSSSTGSSVSTASSNSTGLPPQPQFVLSPAPSQGSLDSPQHTPQQQQQLASTTKSRWPWKPRNPGTNAGDHGFMTPRRPSLDIPRGGSASVGGMRRTSFEVQRRSPGSVSAAMGPAVPPPTPFSSRVVAVNSNANANDHRKRVSMLNNLSTAPPTSARPSPSPERSIFGVESAGASSASGLTMTSTATTPSPGTPVGAMDGRGEERERTSSLQTLADSGKDAVSEAASSFLDFSRDTSSTHLGVNGAGLTRSSSQGYKGDSASHNPSTAYNTANNSPSYTNSNSPEYTNNNSPSYTNNNSPQIPSSSYNASPSAASSISDYRSRKRSMSVQERGVDIEARSARTRVGRDRLAPGAIKTSNSNSSSNHSSSAHASHVNLANGHHVNSFTKSNLNGGVNSATNSEHGHAIQRPSTSMSLSDYTAGAGGGMFASKAFRAAGLLDRDSEREREREGDRERDRDRGADRFADRDRERGDRNFERERTAERERAMDRLGERERLLERDRAGERALERLRGDMEERERGLQTPVQEERGERNLHLQRTEWRRSRDRSGSVVLGPSPLSAGFSGGGNSASGHGRFSSVRAASEYAGPASGSTASGGYNGSPIVNGAGYGNGHPRAASRMAFSEAGFGGGRDVRDRDREKDGKRGSGSFSTSNGGGGGLMESPTFTTSSGSRDRDMWGRDRDRERDREWGQGRPADTPRSTVSGSTAATSVSGYLVRADREREREREDMIRDLRDKHSSEMAALLGALSDSQRTVRMLREENNDVRERVASLQAATNNNQLTDRKREEEKEKWEREIERRERECDMWRAECERWRADSERWKREWEEMRRVNEEMRKHMLGASGSMGTLDGHNVSNQPKLYPTDGWMMKTPMVKMSGGSLRYRGDAGAAVAGGDFLTVPGVNGHYSGSSMRSSRTATPSPPEEDADATPNGDDLLTEHMDLRRRPSRPTSTISSNSLSFSSAKGHSRRPSNSSSIFPVPPSNMSMLLNEDPGRGFDSGSSHKGSLGRRGMGLRNRENEADFDEVGRNGGAYELHGDQLYESGSFADGVEEESPYDDHDQHNWNRDSYFYEHDVSMTGTSVTEVVTVCGGEDKEREELGRSVNISPTTANFSIATSHGTGSPGSLFLKPEHEMLLGEMESLDLGAQWREDMEDGELLRFALRSGGLVSREGDSEW</sequence>
<feature type="compositionally biased region" description="Polar residues" evidence="2">
    <location>
        <begin position="625"/>
        <end position="650"/>
    </location>
</feature>
<feature type="compositionally biased region" description="Polar residues" evidence="2">
    <location>
        <begin position="1565"/>
        <end position="1581"/>
    </location>
</feature>
<proteinExistence type="predicted"/>
<organism evidence="3 4">
    <name type="scientific">Coprinopsis marcescibilis</name>
    <name type="common">Agaric fungus</name>
    <name type="synonym">Psathyrella marcescibilis</name>
    <dbReference type="NCBI Taxonomy" id="230819"/>
    <lineage>
        <taxon>Eukaryota</taxon>
        <taxon>Fungi</taxon>
        <taxon>Dikarya</taxon>
        <taxon>Basidiomycota</taxon>
        <taxon>Agaricomycotina</taxon>
        <taxon>Agaricomycetes</taxon>
        <taxon>Agaricomycetidae</taxon>
        <taxon>Agaricales</taxon>
        <taxon>Agaricineae</taxon>
        <taxon>Psathyrellaceae</taxon>
        <taxon>Coprinopsis</taxon>
    </lineage>
</organism>
<feature type="region of interest" description="Disordered" evidence="2">
    <location>
        <begin position="461"/>
        <end position="481"/>
    </location>
</feature>
<feature type="compositionally biased region" description="Polar residues" evidence="2">
    <location>
        <begin position="845"/>
        <end position="864"/>
    </location>
</feature>
<feature type="compositionally biased region" description="Low complexity" evidence="2">
    <location>
        <begin position="107"/>
        <end position="121"/>
    </location>
</feature>
<feature type="compositionally biased region" description="Basic and acidic residues" evidence="2">
    <location>
        <begin position="928"/>
        <end position="946"/>
    </location>
</feature>
<feature type="compositionally biased region" description="Low complexity" evidence="2">
    <location>
        <begin position="595"/>
        <end position="614"/>
    </location>
</feature>
<feature type="region of interest" description="Disordered" evidence="2">
    <location>
        <begin position="322"/>
        <end position="384"/>
    </location>
</feature>
<accession>A0A5C3LEQ9</accession>
<gene>
    <name evidence="3" type="ORF">FA15DRAFT_754658</name>
</gene>
<dbReference type="EMBL" id="ML210169">
    <property type="protein sequence ID" value="TFK26971.1"/>
    <property type="molecule type" value="Genomic_DNA"/>
</dbReference>
<feature type="compositionally biased region" description="Low complexity" evidence="2">
    <location>
        <begin position="571"/>
        <end position="581"/>
    </location>
</feature>
<feature type="compositionally biased region" description="Basic and acidic residues" evidence="2">
    <location>
        <begin position="1267"/>
        <end position="1286"/>
    </location>
</feature>
<feature type="compositionally biased region" description="Low complexity" evidence="2">
    <location>
        <begin position="745"/>
        <end position="793"/>
    </location>
</feature>
<feature type="region of interest" description="Disordered" evidence="2">
    <location>
        <begin position="1500"/>
        <end position="1606"/>
    </location>
</feature>
<feature type="region of interest" description="Disordered" evidence="2">
    <location>
        <begin position="216"/>
        <end position="242"/>
    </location>
</feature>
<dbReference type="Proteomes" id="UP000307440">
    <property type="component" value="Unassembled WGS sequence"/>
</dbReference>
<feature type="compositionally biased region" description="Basic and acidic residues" evidence="2">
    <location>
        <begin position="1105"/>
        <end position="1145"/>
    </location>
</feature>
<evidence type="ECO:0000313" key="4">
    <source>
        <dbReference type="Proteomes" id="UP000307440"/>
    </source>
</evidence>
<keyword evidence="1" id="KW-0175">Coiled coil</keyword>
<feature type="compositionally biased region" description="Polar residues" evidence="2">
    <location>
        <begin position="978"/>
        <end position="997"/>
    </location>
</feature>
<feature type="compositionally biased region" description="Low complexity" evidence="2">
    <location>
        <begin position="503"/>
        <end position="519"/>
    </location>
</feature>
<feature type="compositionally biased region" description="Low complexity" evidence="2">
    <location>
        <begin position="1296"/>
        <end position="1309"/>
    </location>
</feature>
<feature type="region of interest" description="Disordered" evidence="2">
    <location>
        <begin position="503"/>
        <end position="711"/>
    </location>
</feature>
<name>A0A5C3LEQ9_COPMA</name>
<evidence type="ECO:0000313" key="3">
    <source>
        <dbReference type="EMBL" id="TFK26971.1"/>
    </source>
</evidence>
<feature type="compositionally biased region" description="Polar residues" evidence="2">
    <location>
        <begin position="404"/>
        <end position="416"/>
    </location>
</feature>
<feature type="region of interest" description="Disordered" evidence="2">
    <location>
        <begin position="831"/>
        <end position="1009"/>
    </location>
</feature>
<keyword evidence="4" id="KW-1185">Reference proteome</keyword>
<feature type="compositionally biased region" description="Low complexity" evidence="2">
    <location>
        <begin position="1543"/>
        <end position="1557"/>
    </location>
</feature>
<feature type="compositionally biased region" description="Polar residues" evidence="2">
    <location>
        <begin position="356"/>
        <end position="382"/>
    </location>
</feature>
<feature type="region of interest" description="Disordered" evidence="2">
    <location>
        <begin position="126"/>
        <end position="145"/>
    </location>
</feature>